<dbReference type="GO" id="GO:0004843">
    <property type="term" value="F:cysteine-type deubiquitinase activity"/>
    <property type="evidence" value="ECO:0007669"/>
    <property type="project" value="UniProtKB-EC"/>
</dbReference>
<evidence type="ECO:0000313" key="10">
    <source>
        <dbReference type="EMBL" id="CAG8635282.1"/>
    </source>
</evidence>
<dbReference type="InterPro" id="IPR038765">
    <property type="entry name" value="Papain-like_cys_pep_sf"/>
</dbReference>
<dbReference type="EC" id="3.4.19.12" evidence="3"/>
<dbReference type="Gene3D" id="3.90.70.10">
    <property type="entry name" value="Cysteine proteinases"/>
    <property type="match status" value="1"/>
</dbReference>
<gene>
    <name evidence="10" type="ORF">ALEPTO_LOCUS9519</name>
</gene>
<dbReference type="PANTHER" id="PTHR24006:SF888">
    <property type="entry name" value="UBIQUITIN CARBOXYL-TERMINAL HYDROLASE 30"/>
    <property type="match status" value="1"/>
</dbReference>
<keyword evidence="6" id="KW-0378">Hydrolase</keyword>
<keyword evidence="5" id="KW-0833">Ubl conjugation pathway</keyword>
<dbReference type="EMBL" id="CAJVPS010007485">
    <property type="protein sequence ID" value="CAG8635282.1"/>
    <property type="molecule type" value="Genomic_DNA"/>
</dbReference>
<evidence type="ECO:0000256" key="7">
    <source>
        <dbReference type="ARBA" id="ARBA00022807"/>
    </source>
</evidence>
<dbReference type="OrthoDB" id="2020758at2759"/>
<evidence type="ECO:0000256" key="2">
    <source>
        <dbReference type="ARBA" id="ARBA00009085"/>
    </source>
</evidence>
<sequence>MSYYFSNSVVPVVATFAAIALSIPFLLPTTKKSKQKKRRKQNQNTKRITNGQENTCVYGLINGGNNTCFLNSVLQALASLTLLRSYLYRKVKNEQTEVVPVAFTLHGLLEKLNEPLSRHKSFLPSEIVWALQANARSLINREQQDAHELFALLSSALSDEEEAMKRPKPLFDLSIIKNLVDPNFQQILPAFTDPVEKNPLLGLTACRISCMQCGHSGPIRHTTFDHISVPLPHAANCTLEQVLRAYTSLEFIDEFTCRNCSLLETLSSIEERLKQIRGEDDCETMKLRKKLIAEKQIVKVAMTNEMEIKDQLVAATFKNVKTSATKQTMFARLPSIFAIHFSRTIYVPNAFGGMMLKNPCQVKFPAVFNMESFLSTGYLANMPSEPSLSSSNSPSSSPILAAVGVMSGGHLQQYDNKPFNSIASNNYCYGTSETKEDLRGRYYSLSAAIVHLGDHSRGHFVTYRRQLKEDGSSTWWRTSDEDVREVGIDTVLREEAYMLFYEKMEKVDP</sequence>
<evidence type="ECO:0000256" key="5">
    <source>
        <dbReference type="ARBA" id="ARBA00022786"/>
    </source>
</evidence>
<dbReference type="GO" id="GO:0016579">
    <property type="term" value="P:protein deubiquitination"/>
    <property type="evidence" value="ECO:0007669"/>
    <property type="project" value="InterPro"/>
</dbReference>
<organism evidence="10 11">
    <name type="scientific">Ambispora leptoticha</name>
    <dbReference type="NCBI Taxonomy" id="144679"/>
    <lineage>
        <taxon>Eukaryota</taxon>
        <taxon>Fungi</taxon>
        <taxon>Fungi incertae sedis</taxon>
        <taxon>Mucoromycota</taxon>
        <taxon>Glomeromycotina</taxon>
        <taxon>Glomeromycetes</taxon>
        <taxon>Archaeosporales</taxon>
        <taxon>Ambisporaceae</taxon>
        <taxon>Ambispora</taxon>
    </lineage>
</organism>
<evidence type="ECO:0000256" key="3">
    <source>
        <dbReference type="ARBA" id="ARBA00012759"/>
    </source>
</evidence>
<evidence type="ECO:0000313" key="11">
    <source>
        <dbReference type="Proteomes" id="UP000789508"/>
    </source>
</evidence>
<dbReference type="AlphaFoldDB" id="A0A9N9GWQ9"/>
<dbReference type="SUPFAM" id="SSF54001">
    <property type="entry name" value="Cysteine proteinases"/>
    <property type="match status" value="1"/>
</dbReference>
<comment type="caution">
    <text evidence="10">The sequence shown here is derived from an EMBL/GenBank/DDBJ whole genome shotgun (WGS) entry which is preliminary data.</text>
</comment>
<accession>A0A9N9GWQ9</accession>
<evidence type="ECO:0000256" key="6">
    <source>
        <dbReference type="ARBA" id="ARBA00022801"/>
    </source>
</evidence>
<dbReference type="PROSITE" id="PS50235">
    <property type="entry name" value="USP_3"/>
    <property type="match status" value="1"/>
</dbReference>
<comment type="catalytic activity">
    <reaction evidence="1">
        <text>Thiol-dependent hydrolysis of ester, thioester, amide, peptide and isopeptide bonds formed by the C-terminal Gly of ubiquitin (a 76-residue protein attached to proteins as an intracellular targeting signal).</text>
        <dbReference type="EC" id="3.4.19.12"/>
    </reaction>
</comment>
<name>A0A9N9GWQ9_9GLOM</name>
<keyword evidence="8" id="KW-0472">Membrane</keyword>
<dbReference type="Pfam" id="PF00443">
    <property type="entry name" value="UCH"/>
    <property type="match status" value="1"/>
</dbReference>
<comment type="similarity">
    <text evidence="2">Belongs to the peptidase C19 family.</text>
</comment>
<keyword evidence="4" id="KW-0645">Protease</keyword>
<keyword evidence="7" id="KW-0788">Thiol protease</keyword>
<keyword evidence="8" id="KW-0812">Transmembrane</keyword>
<dbReference type="InterPro" id="IPR001394">
    <property type="entry name" value="Peptidase_C19_UCH"/>
</dbReference>
<dbReference type="GO" id="GO:0006508">
    <property type="term" value="P:proteolysis"/>
    <property type="evidence" value="ECO:0007669"/>
    <property type="project" value="UniProtKB-KW"/>
</dbReference>
<dbReference type="Proteomes" id="UP000789508">
    <property type="component" value="Unassembled WGS sequence"/>
</dbReference>
<evidence type="ECO:0000259" key="9">
    <source>
        <dbReference type="PROSITE" id="PS50235"/>
    </source>
</evidence>
<keyword evidence="11" id="KW-1185">Reference proteome</keyword>
<evidence type="ECO:0000256" key="4">
    <source>
        <dbReference type="ARBA" id="ARBA00022670"/>
    </source>
</evidence>
<dbReference type="GO" id="GO:0005634">
    <property type="term" value="C:nucleus"/>
    <property type="evidence" value="ECO:0007669"/>
    <property type="project" value="TreeGrafter"/>
</dbReference>
<evidence type="ECO:0000256" key="1">
    <source>
        <dbReference type="ARBA" id="ARBA00000707"/>
    </source>
</evidence>
<reference evidence="10" key="1">
    <citation type="submission" date="2021-06" db="EMBL/GenBank/DDBJ databases">
        <authorList>
            <person name="Kallberg Y."/>
            <person name="Tangrot J."/>
            <person name="Rosling A."/>
        </authorList>
    </citation>
    <scope>NUCLEOTIDE SEQUENCE</scope>
    <source>
        <strain evidence="10">FL130A</strain>
    </source>
</reference>
<feature type="domain" description="USP" evidence="9">
    <location>
        <begin position="58"/>
        <end position="504"/>
    </location>
</feature>
<dbReference type="InterPro" id="IPR050164">
    <property type="entry name" value="Peptidase_C19"/>
</dbReference>
<protein>
    <recommendedName>
        <fullName evidence="3">ubiquitinyl hydrolase 1</fullName>
        <ecNumber evidence="3">3.4.19.12</ecNumber>
    </recommendedName>
</protein>
<evidence type="ECO:0000256" key="8">
    <source>
        <dbReference type="SAM" id="Phobius"/>
    </source>
</evidence>
<feature type="transmembrane region" description="Helical" evidence="8">
    <location>
        <begin position="12"/>
        <end position="30"/>
    </location>
</feature>
<dbReference type="InterPro" id="IPR028889">
    <property type="entry name" value="USP"/>
</dbReference>
<dbReference type="GO" id="GO:0005829">
    <property type="term" value="C:cytosol"/>
    <property type="evidence" value="ECO:0007669"/>
    <property type="project" value="TreeGrafter"/>
</dbReference>
<proteinExistence type="inferred from homology"/>
<dbReference type="CDD" id="cd02662">
    <property type="entry name" value="Peptidase_C19F"/>
    <property type="match status" value="1"/>
</dbReference>
<keyword evidence="8" id="KW-1133">Transmembrane helix</keyword>
<dbReference type="PANTHER" id="PTHR24006">
    <property type="entry name" value="UBIQUITIN CARBOXYL-TERMINAL HYDROLASE"/>
    <property type="match status" value="1"/>
</dbReference>